<proteinExistence type="inferred from homology"/>
<dbReference type="GO" id="GO:0004305">
    <property type="term" value="F:ethanolamine kinase activity"/>
    <property type="evidence" value="ECO:0007669"/>
    <property type="project" value="TreeGrafter"/>
</dbReference>
<dbReference type="OrthoDB" id="10267235at2759"/>
<dbReference type="GO" id="GO:0006646">
    <property type="term" value="P:phosphatidylethanolamine biosynthetic process"/>
    <property type="evidence" value="ECO:0007669"/>
    <property type="project" value="TreeGrafter"/>
</dbReference>
<dbReference type="STRING" id="1314674.A0A0D7BI07"/>
<comment type="similarity">
    <text evidence="1">Belongs to the choline/ethanolamine kinase family.</text>
</comment>
<dbReference type="GO" id="GO:0004103">
    <property type="term" value="F:choline kinase activity"/>
    <property type="evidence" value="ECO:0007669"/>
    <property type="project" value="TreeGrafter"/>
</dbReference>
<protein>
    <submittedName>
        <fullName evidence="2">Protein kinase subdomain-containing protein PKL/CAK/ChoK</fullName>
    </submittedName>
</protein>
<keyword evidence="2" id="KW-0808">Transferase</keyword>
<gene>
    <name evidence="2" type="ORF">CYLTODRAFT_420516</name>
</gene>
<dbReference type="PANTHER" id="PTHR22603">
    <property type="entry name" value="CHOLINE/ETHANOALAMINE KINASE"/>
    <property type="match status" value="1"/>
</dbReference>
<evidence type="ECO:0000256" key="1">
    <source>
        <dbReference type="ARBA" id="ARBA00038211"/>
    </source>
</evidence>
<reference evidence="2 3" key="1">
    <citation type="journal article" date="2015" name="Fungal Genet. Biol.">
        <title>Evolution of novel wood decay mechanisms in Agaricales revealed by the genome sequences of Fistulina hepatica and Cylindrobasidium torrendii.</title>
        <authorList>
            <person name="Floudas D."/>
            <person name="Held B.W."/>
            <person name="Riley R."/>
            <person name="Nagy L.G."/>
            <person name="Koehler G."/>
            <person name="Ransdell A.S."/>
            <person name="Younus H."/>
            <person name="Chow J."/>
            <person name="Chiniquy J."/>
            <person name="Lipzen A."/>
            <person name="Tritt A."/>
            <person name="Sun H."/>
            <person name="Haridas S."/>
            <person name="LaButti K."/>
            <person name="Ohm R.A."/>
            <person name="Kues U."/>
            <person name="Blanchette R.A."/>
            <person name="Grigoriev I.V."/>
            <person name="Minto R.E."/>
            <person name="Hibbett D.S."/>
        </authorList>
    </citation>
    <scope>NUCLEOTIDE SEQUENCE [LARGE SCALE GENOMIC DNA]</scope>
    <source>
        <strain evidence="2 3">FP15055 ss-10</strain>
    </source>
</reference>
<dbReference type="AlphaFoldDB" id="A0A0D7BI07"/>
<evidence type="ECO:0000313" key="3">
    <source>
        <dbReference type="Proteomes" id="UP000054007"/>
    </source>
</evidence>
<dbReference type="SUPFAM" id="SSF56112">
    <property type="entry name" value="Protein kinase-like (PK-like)"/>
    <property type="match status" value="1"/>
</dbReference>
<dbReference type="Gene3D" id="3.30.200.20">
    <property type="entry name" value="Phosphorylase Kinase, domain 1"/>
    <property type="match status" value="1"/>
</dbReference>
<accession>A0A0D7BI07</accession>
<organism evidence="2 3">
    <name type="scientific">Cylindrobasidium torrendii FP15055 ss-10</name>
    <dbReference type="NCBI Taxonomy" id="1314674"/>
    <lineage>
        <taxon>Eukaryota</taxon>
        <taxon>Fungi</taxon>
        <taxon>Dikarya</taxon>
        <taxon>Basidiomycota</taxon>
        <taxon>Agaricomycotina</taxon>
        <taxon>Agaricomycetes</taxon>
        <taxon>Agaricomycetidae</taxon>
        <taxon>Agaricales</taxon>
        <taxon>Marasmiineae</taxon>
        <taxon>Physalacriaceae</taxon>
        <taxon>Cylindrobasidium</taxon>
    </lineage>
</organism>
<dbReference type="InterPro" id="IPR011009">
    <property type="entry name" value="Kinase-like_dom_sf"/>
</dbReference>
<dbReference type="Pfam" id="PF01633">
    <property type="entry name" value="Choline_kinase"/>
    <property type="match status" value="1"/>
</dbReference>
<name>A0A0D7BI07_9AGAR</name>
<dbReference type="Proteomes" id="UP000054007">
    <property type="component" value="Unassembled WGS sequence"/>
</dbReference>
<evidence type="ECO:0000313" key="2">
    <source>
        <dbReference type="EMBL" id="KIY69694.1"/>
    </source>
</evidence>
<keyword evidence="3" id="KW-1185">Reference proteome</keyword>
<dbReference type="PANTHER" id="PTHR22603:SF93">
    <property type="entry name" value="RE24176P"/>
    <property type="match status" value="1"/>
</dbReference>
<sequence>MFNIDFSPVLSPSMASASTASLQDVSPLVRGLSASSVQSLAELIVGTSANASSSSVEGEYAEAITVEGLRHSDVHLEARRYKTENFASRVLACIRQLRVPSWSGDFDPQGLKVQKVSGSMTNAVFFVSYPSRPKVHTLLLRVYGPSSGSLISRPRELHNLHILSSKYNIGPKVYGTFENGRLEEYFESTTLQAADMRDPITSSWIGSRMAEFHSVDLDVIEESAPEPEGTHLQGKNSATTNVDSWIPLAKNVLALPAVSDTVREALDLDTFTRLWKAYTEWLRVTDDATGLSRRVFAHNDAQYGNLLRRLDAPPSPLAHHQIIVVDFEYAGPNPAAYDVANHFHEWTADYHGPTPHLLDPLRYPSEEERHTFYRSYLRQAFPKLSNAQIEGRLSELDEQVRIWSPASHAMWAIWGIVQARDDLESGTAEPEFDYLGYSACRMELFAKELERLGIHV</sequence>
<dbReference type="GO" id="GO:0005737">
    <property type="term" value="C:cytoplasm"/>
    <property type="evidence" value="ECO:0007669"/>
    <property type="project" value="TreeGrafter"/>
</dbReference>
<dbReference type="CDD" id="cd05157">
    <property type="entry name" value="ETNK_euk"/>
    <property type="match status" value="1"/>
</dbReference>
<dbReference type="Gene3D" id="3.90.1200.10">
    <property type="match status" value="1"/>
</dbReference>
<keyword evidence="2" id="KW-0418">Kinase</keyword>
<dbReference type="EMBL" id="KN880480">
    <property type="protein sequence ID" value="KIY69694.1"/>
    <property type="molecule type" value="Genomic_DNA"/>
</dbReference>